<organism evidence="2 3">
    <name type="scientific">Gymnopilus junonius</name>
    <name type="common">Spectacular rustgill mushroom</name>
    <name type="synonym">Gymnopilus spectabilis subsp. junonius</name>
    <dbReference type="NCBI Taxonomy" id="109634"/>
    <lineage>
        <taxon>Eukaryota</taxon>
        <taxon>Fungi</taxon>
        <taxon>Dikarya</taxon>
        <taxon>Basidiomycota</taxon>
        <taxon>Agaricomycotina</taxon>
        <taxon>Agaricomycetes</taxon>
        <taxon>Agaricomycetidae</taxon>
        <taxon>Agaricales</taxon>
        <taxon>Agaricineae</taxon>
        <taxon>Hymenogastraceae</taxon>
        <taxon>Gymnopilus</taxon>
    </lineage>
</organism>
<comment type="caution">
    <text evidence="2">The sequence shown here is derived from an EMBL/GenBank/DDBJ whole genome shotgun (WGS) entry which is preliminary data.</text>
</comment>
<dbReference type="Proteomes" id="UP000724874">
    <property type="component" value="Unassembled WGS sequence"/>
</dbReference>
<evidence type="ECO:0000313" key="3">
    <source>
        <dbReference type="Proteomes" id="UP000724874"/>
    </source>
</evidence>
<evidence type="ECO:0000256" key="1">
    <source>
        <dbReference type="SAM" id="MobiDB-lite"/>
    </source>
</evidence>
<dbReference type="AlphaFoldDB" id="A0A9P5P1G0"/>
<proteinExistence type="predicted"/>
<name>A0A9P5P1G0_GYMJU</name>
<reference evidence="2" key="1">
    <citation type="submission" date="2020-11" db="EMBL/GenBank/DDBJ databases">
        <authorList>
            <consortium name="DOE Joint Genome Institute"/>
            <person name="Ahrendt S."/>
            <person name="Riley R."/>
            <person name="Andreopoulos W."/>
            <person name="LaButti K."/>
            <person name="Pangilinan J."/>
            <person name="Ruiz-duenas F.J."/>
            <person name="Barrasa J.M."/>
            <person name="Sanchez-Garcia M."/>
            <person name="Camarero S."/>
            <person name="Miyauchi S."/>
            <person name="Serrano A."/>
            <person name="Linde D."/>
            <person name="Babiker R."/>
            <person name="Drula E."/>
            <person name="Ayuso-Fernandez I."/>
            <person name="Pacheco R."/>
            <person name="Padilla G."/>
            <person name="Ferreira P."/>
            <person name="Barriuso J."/>
            <person name="Kellner H."/>
            <person name="Castanera R."/>
            <person name="Alfaro M."/>
            <person name="Ramirez L."/>
            <person name="Pisabarro A.G."/>
            <person name="Kuo A."/>
            <person name="Tritt A."/>
            <person name="Lipzen A."/>
            <person name="He G."/>
            <person name="Yan M."/>
            <person name="Ng V."/>
            <person name="Cullen D."/>
            <person name="Martin F."/>
            <person name="Rosso M.-N."/>
            <person name="Henrissat B."/>
            <person name="Hibbett D."/>
            <person name="Martinez A.T."/>
            <person name="Grigoriev I.V."/>
        </authorList>
    </citation>
    <scope>NUCLEOTIDE SEQUENCE</scope>
    <source>
        <strain evidence="2">AH 44721</strain>
    </source>
</reference>
<feature type="compositionally biased region" description="Polar residues" evidence="1">
    <location>
        <begin position="150"/>
        <end position="172"/>
    </location>
</feature>
<evidence type="ECO:0000313" key="2">
    <source>
        <dbReference type="EMBL" id="KAF8912752.1"/>
    </source>
</evidence>
<dbReference type="EMBL" id="JADNYJ010000002">
    <property type="protein sequence ID" value="KAF8912752.1"/>
    <property type="molecule type" value="Genomic_DNA"/>
</dbReference>
<feature type="region of interest" description="Disordered" evidence="1">
    <location>
        <begin position="143"/>
        <end position="232"/>
    </location>
</feature>
<gene>
    <name evidence="2" type="ORF">CPB84DRAFT_1759401</name>
</gene>
<keyword evidence="3" id="KW-1185">Reference proteome</keyword>
<protein>
    <submittedName>
        <fullName evidence="2">Uncharacterized protein</fullName>
    </submittedName>
</protein>
<dbReference type="OrthoDB" id="3201807at2759"/>
<accession>A0A9P5P1G0</accession>
<feature type="compositionally biased region" description="Polar residues" evidence="1">
    <location>
        <begin position="202"/>
        <end position="213"/>
    </location>
</feature>
<feature type="compositionally biased region" description="Polar residues" evidence="1">
    <location>
        <begin position="183"/>
        <end position="193"/>
    </location>
</feature>
<sequence length="232" mass="25878">MPTKPNTLSYNVTWSTRVFSSRAATESLLAPEHEDGNLTTNDYNASLHFLPGYHRYYPIVGVLIATAPLALRTRKWSSRRALTAFTLGFTGHLFGKLTVLNAHYNYVRSLENPAGFSKAMQNIQAKLGGPVPQGFIIERAYEPSPDDQNETISSDSLSTNQQTNQPLNQSPLTKWDQIRKMNDNTAKNSSWDSIRQKHERSSSIVKSPSSDQGSELFWDDAANSDLDNAPTQ</sequence>